<proteinExistence type="predicted"/>
<protein>
    <submittedName>
        <fullName evidence="2">Uncharacterized protein</fullName>
    </submittedName>
</protein>
<evidence type="ECO:0000313" key="2">
    <source>
        <dbReference type="EMBL" id="GBG75564.1"/>
    </source>
</evidence>
<organism evidence="2 3">
    <name type="scientific">Chara braunii</name>
    <name type="common">Braun's stonewort</name>
    <dbReference type="NCBI Taxonomy" id="69332"/>
    <lineage>
        <taxon>Eukaryota</taxon>
        <taxon>Viridiplantae</taxon>
        <taxon>Streptophyta</taxon>
        <taxon>Charophyceae</taxon>
        <taxon>Charales</taxon>
        <taxon>Characeae</taxon>
        <taxon>Chara</taxon>
    </lineage>
</organism>
<dbReference type="Gramene" id="GBG75564">
    <property type="protein sequence ID" value="GBG75564"/>
    <property type="gene ID" value="CBR_g20195"/>
</dbReference>
<keyword evidence="3" id="KW-1185">Reference proteome</keyword>
<evidence type="ECO:0000313" key="3">
    <source>
        <dbReference type="Proteomes" id="UP000265515"/>
    </source>
</evidence>
<feature type="region of interest" description="Disordered" evidence="1">
    <location>
        <begin position="60"/>
        <end position="98"/>
    </location>
</feature>
<feature type="compositionally biased region" description="Polar residues" evidence="1">
    <location>
        <begin position="60"/>
        <end position="80"/>
    </location>
</feature>
<dbReference type="Proteomes" id="UP000265515">
    <property type="component" value="Unassembled WGS sequence"/>
</dbReference>
<evidence type="ECO:0000256" key="1">
    <source>
        <dbReference type="SAM" id="MobiDB-lite"/>
    </source>
</evidence>
<sequence>MGLAGETSVQPWPLTAMMEKDVGACGGDSPEGACGFADTDVGDAWTGGAVDIAGTQCGTRGSMGSQSDFHAQPDNMSNKDGGQRAGRPDAVGKGNTRAPDWNLDESLGLLWFLFGEDTLRQSRREREKIRGKKEKYKWIISNLIAKGFEKLTILDCGHKTSLTAEEDPRQSLSFEIW</sequence>
<dbReference type="AlphaFoldDB" id="A0A388KZS5"/>
<gene>
    <name evidence="2" type="ORF">CBR_g20195</name>
</gene>
<name>A0A388KZS5_CHABU</name>
<dbReference type="EMBL" id="BFEA01000227">
    <property type="protein sequence ID" value="GBG75564.1"/>
    <property type="molecule type" value="Genomic_DNA"/>
</dbReference>
<comment type="caution">
    <text evidence="2">The sequence shown here is derived from an EMBL/GenBank/DDBJ whole genome shotgun (WGS) entry which is preliminary data.</text>
</comment>
<reference evidence="2 3" key="1">
    <citation type="journal article" date="2018" name="Cell">
        <title>The Chara Genome: Secondary Complexity and Implications for Plant Terrestrialization.</title>
        <authorList>
            <person name="Nishiyama T."/>
            <person name="Sakayama H."/>
            <person name="Vries J.D."/>
            <person name="Buschmann H."/>
            <person name="Saint-Marcoux D."/>
            <person name="Ullrich K.K."/>
            <person name="Haas F.B."/>
            <person name="Vanderstraeten L."/>
            <person name="Becker D."/>
            <person name="Lang D."/>
            <person name="Vosolsobe S."/>
            <person name="Rombauts S."/>
            <person name="Wilhelmsson P.K.I."/>
            <person name="Janitza P."/>
            <person name="Kern R."/>
            <person name="Heyl A."/>
            <person name="Rumpler F."/>
            <person name="Villalobos L.I.A.C."/>
            <person name="Clay J.M."/>
            <person name="Skokan R."/>
            <person name="Toyoda A."/>
            <person name="Suzuki Y."/>
            <person name="Kagoshima H."/>
            <person name="Schijlen E."/>
            <person name="Tajeshwar N."/>
            <person name="Catarino B."/>
            <person name="Hetherington A.J."/>
            <person name="Saltykova A."/>
            <person name="Bonnot C."/>
            <person name="Breuninger H."/>
            <person name="Symeonidi A."/>
            <person name="Radhakrishnan G.V."/>
            <person name="Van Nieuwerburgh F."/>
            <person name="Deforce D."/>
            <person name="Chang C."/>
            <person name="Karol K.G."/>
            <person name="Hedrich R."/>
            <person name="Ulvskov P."/>
            <person name="Glockner G."/>
            <person name="Delwiche C.F."/>
            <person name="Petrasek J."/>
            <person name="Van de Peer Y."/>
            <person name="Friml J."/>
            <person name="Beilby M."/>
            <person name="Dolan L."/>
            <person name="Kohara Y."/>
            <person name="Sugano S."/>
            <person name="Fujiyama A."/>
            <person name="Delaux P.-M."/>
            <person name="Quint M."/>
            <person name="TheiBen G."/>
            <person name="Hagemann M."/>
            <person name="Harholt J."/>
            <person name="Dunand C."/>
            <person name="Zachgo S."/>
            <person name="Langdale J."/>
            <person name="Maumus F."/>
            <person name="Straeten D.V.D."/>
            <person name="Gould S.B."/>
            <person name="Rensing S.A."/>
        </authorList>
    </citation>
    <scope>NUCLEOTIDE SEQUENCE [LARGE SCALE GENOMIC DNA]</scope>
    <source>
        <strain evidence="2 3">S276</strain>
    </source>
</reference>
<accession>A0A388KZS5</accession>